<organism evidence="2 3">
    <name type="scientific">Bradyrhizobium iriomotense</name>
    <dbReference type="NCBI Taxonomy" id="441950"/>
    <lineage>
        <taxon>Bacteria</taxon>
        <taxon>Pseudomonadati</taxon>
        <taxon>Pseudomonadota</taxon>
        <taxon>Alphaproteobacteria</taxon>
        <taxon>Hyphomicrobiales</taxon>
        <taxon>Nitrobacteraceae</taxon>
        <taxon>Bradyrhizobium</taxon>
    </lineage>
</organism>
<comment type="caution">
    <text evidence="2">The sequence shown here is derived from an EMBL/GenBank/DDBJ whole genome shotgun (WGS) entry which is preliminary data.</text>
</comment>
<dbReference type="EMBL" id="BSOW01000025">
    <property type="protein sequence ID" value="GLR89466.1"/>
    <property type="molecule type" value="Genomic_DNA"/>
</dbReference>
<dbReference type="Proteomes" id="UP001156905">
    <property type="component" value="Unassembled WGS sequence"/>
</dbReference>
<name>A0ABQ6B9Z0_9BRAD</name>
<keyword evidence="3" id="KW-1185">Reference proteome</keyword>
<protein>
    <submittedName>
        <fullName evidence="2">Uncharacterized protein</fullName>
    </submittedName>
</protein>
<evidence type="ECO:0000256" key="1">
    <source>
        <dbReference type="SAM" id="MobiDB-lite"/>
    </source>
</evidence>
<feature type="region of interest" description="Disordered" evidence="1">
    <location>
        <begin position="40"/>
        <end position="89"/>
    </location>
</feature>
<evidence type="ECO:0000313" key="2">
    <source>
        <dbReference type="EMBL" id="GLR89466.1"/>
    </source>
</evidence>
<sequence>MRLVQGGGMDDGRDAAHRGPHEGGIDDRAHLVGELRFLQINPMQRPVKPPQGPENGFSEMACATGDQNCHSRVQRTSRTEPPKGEPVLSGLTLGEIGAGEGARTLDPDLGKAKVDAFPMLSRHYRQLLLIDST</sequence>
<gene>
    <name evidence="2" type="ORF">GCM10007857_61790</name>
</gene>
<accession>A0ABQ6B9Z0</accession>
<feature type="compositionally biased region" description="Polar residues" evidence="1">
    <location>
        <begin position="65"/>
        <end position="76"/>
    </location>
</feature>
<reference evidence="3" key="1">
    <citation type="journal article" date="2019" name="Int. J. Syst. Evol. Microbiol.">
        <title>The Global Catalogue of Microorganisms (GCM) 10K type strain sequencing project: providing services to taxonomists for standard genome sequencing and annotation.</title>
        <authorList>
            <consortium name="The Broad Institute Genomics Platform"/>
            <consortium name="The Broad Institute Genome Sequencing Center for Infectious Disease"/>
            <person name="Wu L."/>
            <person name="Ma J."/>
        </authorList>
    </citation>
    <scope>NUCLEOTIDE SEQUENCE [LARGE SCALE GENOMIC DNA]</scope>
    <source>
        <strain evidence="3">NBRC 102520</strain>
    </source>
</reference>
<evidence type="ECO:0000313" key="3">
    <source>
        <dbReference type="Proteomes" id="UP001156905"/>
    </source>
</evidence>
<proteinExistence type="predicted"/>
<feature type="region of interest" description="Disordered" evidence="1">
    <location>
        <begin position="1"/>
        <end position="26"/>
    </location>
</feature>
<feature type="compositionally biased region" description="Basic and acidic residues" evidence="1">
    <location>
        <begin position="10"/>
        <end position="26"/>
    </location>
</feature>